<organism evidence="1 2">
    <name type="scientific">Tanacetum coccineum</name>
    <dbReference type="NCBI Taxonomy" id="301880"/>
    <lineage>
        <taxon>Eukaryota</taxon>
        <taxon>Viridiplantae</taxon>
        <taxon>Streptophyta</taxon>
        <taxon>Embryophyta</taxon>
        <taxon>Tracheophyta</taxon>
        <taxon>Spermatophyta</taxon>
        <taxon>Magnoliopsida</taxon>
        <taxon>eudicotyledons</taxon>
        <taxon>Gunneridae</taxon>
        <taxon>Pentapetalae</taxon>
        <taxon>asterids</taxon>
        <taxon>campanulids</taxon>
        <taxon>Asterales</taxon>
        <taxon>Asteraceae</taxon>
        <taxon>Asteroideae</taxon>
        <taxon>Anthemideae</taxon>
        <taxon>Anthemidinae</taxon>
        <taxon>Tanacetum</taxon>
    </lineage>
</organism>
<evidence type="ECO:0008006" key="3">
    <source>
        <dbReference type="Google" id="ProtNLM"/>
    </source>
</evidence>
<accession>A0ABQ5DUY5</accession>
<sequence>MITMPTATHFRMTQEAINELIAKRVADALEAFDAARNSCYVLRMWKERTLQDLHTRGRGEANPDANVITGMCLLNNCYEFMLFDSGADRSFVSITFCTLLDVVPSTLDVSYAVELADGRIAKMDIILRSYMLGLLGHPFNIDLMPVELGSFDVISNMD</sequence>
<reference evidence="1" key="1">
    <citation type="journal article" date="2022" name="Int. J. Mol. Sci.">
        <title>Draft Genome of Tanacetum Coccineum: Genomic Comparison of Closely Related Tanacetum-Family Plants.</title>
        <authorList>
            <person name="Yamashiro T."/>
            <person name="Shiraishi A."/>
            <person name="Nakayama K."/>
            <person name="Satake H."/>
        </authorList>
    </citation>
    <scope>NUCLEOTIDE SEQUENCE</scope>
</reference>
<keyword evidence="2" id="KW-1185">Reference proteome</keyword>
<dbReference type="Proteomes" id="UP001151760">
    <property type="component" value="Unassembled WGS sequence"/>
</dbReference>
<name>A0ABQ5DUY5_9ASTR</name>
<proteinExistence type="predicted"/>
<gene>
    <name evidence="1" type="ORF">Tco_0951716</name>
</gene>
<dbReference type="CDD" id="cd00303">
    <property type="entry name" value="retropepsin_like"/>
    <property type="match status" value="1"/>
</dbReference>
<comment type="caution">
    <text evidence="1">The sequence shown here is derived from an EMBL/GenBank/DDBJ whole genome shotgun (WGS) entry which is preliminary data.</text>
</comment>
<evidence type="ECO:0000313" key="2">
    <source>
        <dbReference type="Proteomes" id="UP001151760"/>
    </source>
</evidence>
<reference evidence="1" key="2">
    <citation type="submission" date="2022-01" db="EMBL/GenBank/DDBJ databases">
        <authorList>
            <person name="Yamashiro T."/>
            <person name="Shiraishi A."/>
            <person name="Satake H."/>
            <person name="Nakayama K."/>
        </authorList>
    </citation>
    <scope>NUCLEOTIDE SEQUENCE</scope>
</reference>
<dbReference type="Pfam" id="PF08284">
    <property type="entry name" value="RVP_2"/>
    <property type="match status" value="1"/>
</dbReference>
<evidence type="ECO:0000313" key="1">
    <source>
        <dbReference type="EMBL" id="GJT43001.1"/>
    </source>
</evidence>
<dbReference type="EMBL" id="BQNB010015692">
    <property type="protein sequence ID" value="GJT43001.1"/>
    <property type="molecule type" value="Genomic_DNA"/>
</dbReference>
<protein>
    <recommendedName>
        <fullName evidence="3">Reverse transcriptase domain-containing protein</fullName>
    </recommendedName>
</protein>